<dbReference type="Gene3D" id="1.10.10.10">
    <property type="entry name" value="Winged helix-like DNA-binding domain superfamily/Winged helix DNA-binding domain"/>
    <property type="match status" value="1"/>
</dbReference>
<evidence type="ECO:0000256" key="1">
    <source>
        <dbReference type="ARBA" id="ARBA00004123"/>
    </source>
</evidence>
<name>A0A4Y1ZUT2_ARAVE</name>
<evidence type="ECO:0000256" key="2">
    <source>
        <dbReference type="SAM" id="MobiDB-lite"/>
    </source>
</evidence>
<keyword evidence="4" id="KW-1185">Reference proteome</keyword>
<proteinExistence type="predicted"/>
<organism evidence="3 4">
    <name type="scientific">Araneus ventricosus</name>
    <name type="common">Orbweaver spider</name>
    <name type="synonym">Epeira ventricosa</name>
    <dbReference type="NCBI Taxonomy" id="182803"/>
    <lineage>
        <taxon>Eukaryota</taxon>
        <taxon>Metazoa</taxon>
        <taxon>Ecdysozoa</taxon>
        <taxon>Arthropoda</taxon>
        <taxon>Chelicerata</taxon>
        <taxon>Arachnida</taxon>
        <taxon>Araneae</taxon>
        <taxon>Araneomorphae</taxon>
        <taxon>Entelegynae</taxon>
        <taxon>Araneoidea</taxon>
        <taxon>Araneidae</taxon>
        <taxon>Araneus</taxon>
    </lineage>
</organism>
<protein>
    <recommendedName>
        <fullName evidence="5">Transposase Tc1-like domain-containing protein</fullName>
    </recommendedName>
</protein>
<dbReference type="GO" id="GO:0005634">
    <property type="term" value="C:nucleus"/>
    <property type="evidence" value="ECO:0007669"/>
    <property type="project" value="UniProtKB-SubCell"/>
</dbReference>
<sequence>MLQFASSDSSVETETAKAESMSRRNHLHDQMRWRAVGMLQAGARQSAVARELNVHRSVIHRLWNHYQRDQRQLRTWVWTPENHHNGRRSLPVAMCQTPEDTNSATDGVAVLCCCRKAPYKLCRTDCMKEDCSHDDLLFVCAR</sequence>
<dbReference type="InterPro" id="IPR036388">
    <property type="entry name" value="WH-like_DNA-bd_sf"/>
</dbReference>
<dbReference type="InterPro" id="IPR009057">
    <property type="entry name" value="Homeodomain-like_sf"/>
</dbReference>
<evidence type="ECO:0000313" key="3">
    <source>
        <dbReference type="EMBL" id="GBL68291.1"/>
    </source>
</evidence>
<feature type="compositionally biased region" description="Polar residues" evidence="2">
    <location>
        <begin position="1"/>
        <end position="13"/>
    </location>
</feature>
<dbReference type="OrthoDB" id="4843387at2759"/>
<dbReference type="EMBL" id="BGPR01077985">
    <property type="protein sequence ID" value="GBL68291.1"/>
    <property type="molecule type" value="Genomic_DNA"/>
</dbReference>
<dbReference type="SUPFAM" id="SSF46689">
    <property type="entry name" value="Homeodomain-like"/>
    <property type="match status" value="1"/>
</dbReference>
<feature type="region of interest" description="Disordered" evidence="2">
    <location>
        <begin position="1"/>
        <end position="26"/>
    </location>
</feature>
<gene>
    <name evidence="3" type="ORF">AVEN_246366_1</name>
</gene>
<dbReference type="Proteomes" id="UP000499080">
    <property type="component" value="Unassembled WGS sequence"/>
</dbReference>
<reference evidence="3 4" key="1">
    <citation type="journal article" date="2019" name="Sci. Rep.">
        <title>Orb-weaving spider Araneus ventricosus genome elucidates the spidroin gene catalogue.</title>
        <authorList>
            <person name="Kono N."/>
            <person name="Nakamura H."/>
            <person name="Ohtoshi R."/>
            <person name="Moran D.A.P."/>
            <person name="Shinohara A."/>
            <person name="Yoshida Y."/>
            <person name="Fujiwara M."/>
            <person name="Mori M."/>
            <person name="Tomita M."/>
            <person name="Arakawa K."/>
        </authorList>
    </citation>
    <scope>NUCLEOTIDE SEQUENCE [LARGE SCALE GENOMIC DNA]</scope>
</reference>
<comment type="caution">
    <text evidence="3">The sequence shown here is derived from an EMBL/GenBank/DDBJ whole genome shotgun (WGS) entry which is preliminary data.</text>
</comment>
<feature type="compositionally biased region" description="Basic and acidic residues" evidence="2">
    <location>
        <begin position="14"/>
        <end position="26"/>
    </location>
</feature>
<dbReference type="AlphaFoldDB" id="A0A4Y1ZUT2"/>
<accession>A0A4Y1ZUT2</accession>
<evidence type="ECO:0000313" key="4">
    <source>
        <dbReference type="Proteomes" id="UP000499080"/>
    </source>
</evidence>
<comment type="subcellular location">
    <subcellularLocation>
        <location evidence="1">Nucleus</location>
    </subcellularLocation>
</comment>
<evidence type="ECO:0008006" key="5">
    <source>
        <dbReference type="Google" id="ProtNLM"/>
    </source>
</evidence>